<dbReference type="EMBL" id="ADMG01000032">
    <property type="protein sequence ID" value="EKB31032.1"/>
    <property type="molecule type" value="Genomic_DNA"/>
</dbReference>
<keyword evidence="7" id="KW-1015">Disulfide bond</keyword>
<dbReference type="PROSITE" id="PS51352">
    <property type="entry name" value="THIOREDOXIN_2"/>
    <property type="match status" value="1"/>
</dbReference>
<dbReference type="InterPro" id="IPR000866">
    <property type="entry name" value="AhpC/TSA"/>
</dbReference>
<dbReference type="STRING" id="742823.HMPREF9465_01415"/>
<evidence type="ECO:0000313" key="15">
    <source>
        <dbReference type="EMBL" id="EKB31032.1"/>
    </source>
</evidence>
<dbReference type="RefSeq" id="WP_005435492.1">
    <property type="nucleotide sequence ID" value="NZ_JH815516.1"/>
</dbReference>
<dbReference type="Pfam" id="PF00578">
    <property type="entry name" value="AhpC-TSA"/>
    <property type="match status" value="1"/>
</dbReference>
<evidence type="ECO:0000256" key="1">
    <source>
        <dbReference type="ARBA" id="ARBA00003330"/>
    </source>
</evidence>
<evidence type="ECO:0000256" key="7">
    <source>
        <dbReference type="ARBA" id="ARBA00023157"/>
    </source>
</evidence>
<gene>
    <name evidence="15" type="ORF">HMPREF9465_01415</name>
</gene>
<comment type="function">
    <text evidence="1">Thiol-specific peroxidase that catalyzes the reduction of hydrogen peroxide and organic hydroperoxides to water and alcohols, respectively. Plays a role in cell protection against oxidative stress by detoxifying peroxides and as sensor of hydrogen peroxide-mediated signaling events.</text>
</comment>
<dbReference type="PATRIC" id="fig|742823.3.peg.1407"/>
<feature type="domain" description="Thioredoxin" evidence="14">
    <location>
        <begin position="7"/>
        <end position="157"/>
    </location>
</feature>
<dbReference type="eggNOG" id="COG1225">
    <property type="taxonomic scope" value="Bacteria"/>
</dbReference>
<organism evidence="15 16">
    <name type="scientific">Sutterella wadsworthensis 2_1_59BFAA</name>
    <dbReference type="NCBI Taxonomy" id="742823"/>
    <lineage>
        <taxon>Bacteria</taxon>
        <taxon>Pseudomonadati</taxon>
        <taxon>Pseudomonadota</taxon>
        <taxon>Betaproteobacteria</taxon>
        <taxon>Burkholderiales</taxon>
        <taxon>Sutterellaceae</taxon>
        <taxon>Sutterella</taxon>
    </lineage>
</organism>
<evidence type="ECO:0000256" key="5">
    <source>
        <dbReference type="ARBA" id="ARBA00022862"/>
    </source>
</evidence>
<dbReference type="HOGENOM" id="CLU_042529_14_1_4"/>
<evidence type="ECO:0000313" key="16">
    <source>
        <dbReference type="Proteomes" id="UP000005835"/>
    </source>
</evidence>
<dbReference type="InterPro" id="IPR050924">
    <property type="entry name" value="Peroxiredoxin_BCP/PrxQ"/>
</dbReference>
<keyword evidence="4" id="KW-0575">Peroxidase</keyword>
<dbReference type="GO" id="GO:0034599">
    <property type="term" value="P:cellular response to oxidative stress"/>
    <property type="evidence" value="ECO:0007669"/>
    <property type="project" value="TreeGrafter"/>
</dbReference>
<comment type="caution">
    <text evidence="15">The sequence shown here is derived from an EMBL/GenBank/DDBJ whole genome shotgun (WGS) entry which is preliminary data.</text>
</comment>
<accession>K1JTJ2</accession>
<dbReference type="GO" id="GO:0008379">
    <property type="term" value="F:thioredoxin peroxidase activity"/>
    <property type="evidence" value="ECO:0007669"/>
    <property type="project" value="TreeGrafter"/>
</dbReference>
<dbReference type="OrthoDB" id="9812811at2"/>
<comment type="catalytic activity">
    <reaction evidence="12">
        <text>a hydroperoxide + [thioredoxin]-dithiol = an alcohol + [thioredoxin]-disulfide + H2O</text>
        <dbReference type="Rhea" id="RHEA:62620"/>
        <dbReference type="Rhea" id="RHEA-COMP:10698"/>
        <dbReference type="Rhea" id="RHEA-COMP:10700"/>
        <dbReference type="ChEBI" id="CHEBI:15377"/>
        <dbReference type="ChEBI" id="CHEBI:29950"/>
        <dbReference type="ChEBI" id="CHEBI:30879"/>
        <dbReference type="ChEBI" id="CHEBI:35924"/>
        <dbReference type="ChEBI" id="CHEBI:50058"/>
        <dbReference type="EC" id="1.11.1.24"/>
    </reaction>
</comment>
<evidence type="ECO:0000256" key="6">
    <source>
        <dbReference type="ARBA" id="ARBA00023002"/>
    </source>
</evidence>
<dbReference type="SUPFAM" id="SSF52833">
    <property type="entry name" value="Thioredoxin-like"/>
    <property type="match status" value="1"/>
</dbReference>
<evidence type="ECO:0000256" key="9">
    <source>
        <dbReference type="ARBA" id="ARBA00032824"/>
    </source>
</evidence>
<evidence type="ECO:0000256" key="10">
    <source>
        <dbReference type="ARBA" id="ARBA00038489"/>
    </source>
</evidence>
<proteinExistence type="inferred from homology"/>
<dbReference type="InterPro" id="IPR013766">
    <property type="entry name" value="Thioredoxin_domain"/>
</dbReference>
<evidence type="ECO:0000256" key="2">
    <source>
        <dbReference type="ARBA" id="ARBA00011245"/>
    </source>
</evidence>
<dbReference type="GO" id="GO:0005737">
    <property type="term" value="C:cytoplasm"/>
    <property type="evidence" value="ECO:0007669"/>
    <property type="project" value="TreeGrafter"/>
</dbReference>
<comment type="subunit">
    <text evidence="2">Monomer.</text>
</comment>
<evidence type="ECO:0000259" key="14">
    <source>
        <dbReference type="PROSITE" id="PS51352"/>
    </source>
</evidence>
<dbReference type="FunFam" id="3.40.30.10:FF:000007">
    <property type="entry name" value="Thioredoxin-dependent thiol peroxidase"/>
    <property type="match status" value="1"/>
</dbReference>
<keyword evidence="6" id="KW-0560">Oxidoreductase</keyword>
<dbReference type="Proteomes" id="UP000005835">
    <property type="component" value="Unassembled WGS sequence"/>
</dbReference>
<evidence type="ECO:0000256" key="12">
    <source>
        <dbReference type="ARBA" id="ARBA00049091"/>
    </source>
</evidence>
<sequence length="157" mass="17174">MSERIQLKAGDAAPAFSAPGLDGEPVTLESFAGRGLVLYFYPKDNTAGCTLEAQGFRDHLADFEALGYAVAGVSRDSVKSHCGFRDRQNLNFPLLADKEEVVCTAYGVMKEKMMYGRLCRGIERSTFVISPEGRILHALYGVKAKTHVEELLALLKA</sequence>
<evidence type="ECO:0000256" key="3">
    <source>
        <dbReference type="ARBA" id="ARBA00013017"/>
    </source>
</evidence>
<keyword evidence="5" id="KW-0049">Antioxidant</keyword>
<dbReference type="InterPro" id="IPR036249">
    <property type="entry name" value="Thioredoxin-like_sf"/>
</dbReference>
<keyword evidence="16" id="KW-1185">Reference proteome</keyword>
<dbReference type="PIRSF" id="PIRSF000239">
    <property type="entry name" value="AHPC"/>
    <property type="match status" value="1"/>
</dbReference>
<feature type="active site" description="Cysteine sulfenic acid (-SOH) intermediate; for peroxidase activity" evidence="13">
    <location>
        <position position="49"/>
    </location>
</feature>
<protein>
    <recommendedName>
        <fullName evidence="3">thioredoxin-dependent peroxiredoxin</fullName>
        <ecNumber evidence="3">1.11.1.24</ecNumber>
    </recommendedName>
    <alternativeName>
        <fullName evidence="9">Thioredoxin peroxidase</fullName>
    </alternativeName>
    <alternativeName>
        <fullName evidence="11">Thioredoxin-dependent peroxiredoxin Bcp</fullName>
    </alternativeName>
</protein>
<dbReference type="InterPro" id="IPR024706">
    <property type="entry name" value="Peroxiredoxin_AhpC-typ"/>
</dbReference>
<reference evidence="15 16" key="1">
    <citation type="submission" date="2012-05" db="EMBL/GenBank/DDBJ databases">
        <title>The Genome Sequence of Sutterella wadsworthensis 2_1_59BFAA.</title>
        <authorList>
            <consortium name="The Broad Institute Genome Sequencing Platform"/>
            <person name="Earl A."/>
            <person name="Ward D."/>
            <person name="Feldgarden M."/>
            <person name="Gevers D."/>
            <person name="Daigneault M."/>
            <person name="Strauss J."/>
            <person name="Allen-Vercoe E."/>
            <person name="Walker B."/>
            <person name="Young S.K."/>
            <person name="Zeng Q."/>
            <person name="Gargeya S."/>
            <person name="Fitzgerald M."/>
            <person name="Haas B."/>
            <person name="Abouelleil A."/>
            <person name="Alvarado L."/>
            <person name="Arachchi H.M."/>
            <person name="Berlin A.M."/>
            <person name="Chapman S.B."/>
            <person name="Goldberg J."/>
            <person name="Griggs A."/>
            <person name="Gujja S."/>
            <person name="Hansen M."/>
            <person name="Howarth C."/>
            <person name="Imamovic A."/>
            <person name="Larimer J."/>
            <person name="McCowen C."/>
            <person name="Montmayeur A."/>
            <person name="Murphy C."/>
            <person name="Neiman D."/>
            <person name="Pearson M."/>
            <person name="Priest M."/>
            <person name="Roberts A."/>
            <person name="Saif S."/>
            <person name="Shea T."/>
            <person name="Sisk P."/>
            <person name="Sykes S."/>
            <person name="Wortman J."/>
            <person name="Nusbaum C."/>
            <person name="Birren B."/>
        </authorList>
    </citation>
    <scope>NUCLEOTIDE SEQUENCE [LARGE SCALE GENOMIC DNA]</scope>
    <source>
        <strain evidence="15 16">2_1_59BFAA</strain>
    </source>
</reference>
<evidence type="ECO:0000256" key="8">
    <source>
        <dbReference type="ARBA" id="ARBA00023284"/>
    </source>
</evidence>
<evidence type="ECO:0000256" key="4">
    <source>
        <dbReference type="ARBA" id="ARBA00022559"/>
    </source>
</evidence>
<dbReference type="PANTHER" id="PTHR42801:SF4">
    <property type="entry name" value="AHPC_TSA FAMILY PROTEIN"/>
    <property type="match status" value="1"/>
</dbReference>
<evidence type="ECO:0000256" key="11">
    <source>
        <dbReference type="ARBA" id="ARBA00042639"/>
    </source>
</evidence>
<keyword evidence="8" id="KW-0676">Redox-active center</keyword>
<dbReference type="EC" id="1.11.1.24" evidence="3"/>
<dbReference type="Gene3D" id="3.40.30.10">
    <property type="entry name" value="Glutaredoxin"/>
    <property type="match status" value="1"/>
</dbReference>
<dbReference type="GO" id="GO:0045454">
    <property type="term" value="P:cell redox homeostasis"/>
    <property type="evidence" value="ECO:0007669"/>
    <property type="project" value="TreeGrafter"/>
</dbReference>
<dbReference type="AlphaFoldDB" id="K1JTJ2"/>
<dbReference type="PANTHER" id="PTHR42801">
    <property type="entry name" value="THIOREDOXIN-DEPENDENT PEROXIDE REDUCTASE"/>
    <property type="match status" value="1"/>
</dbReference>
<dbReference type="CDD" id="cd03017">
    <property type="entry name" value="PRX_BCP"/>
    <property type="match status" value="1"/>
</dbReference>
<comment type="similarity">
    <text evidence="10">Belongs to the peroxiredoxin family. BCP/PrxQ subfamily.</text>
</comment>
<name>K1JTJ2_9BURK</name>
<evidence type="ECO:0000256" key="13">
    <source>
        <dbReference type="PIRSR" id="PIRSR000239-1"/>
    </source>
</evidence>